<dbReference type="InterPro" id="IPR036259">
    <property type="entry name" value="MFS_trans_sf"/>
</dbReference>
<evidence type="ECO:0000256" key="2">
    <source>
        <dbReference type="ARBA" id="ARBA00009172"/>
    </source>
</evidence>
<evidence type="ECO:0000256" key="1">
    <source>
        <dbReference type="ARBA" id="ARBA00004141"/>
    </source>
</evidence>
<feature type="transmembrane region" description="Helical" evidence="6">
    <location>
        <begin position="46"/>
        <end position="67"/>
    </location>
</feature>
<evidence type="ECO:0000256" key="5">
    <source>
        <dbReference type="ARBA" id="ARBA00023136"/>
    </source>
</evidence>
<comment type="similarity">
    <text evidence="2">Belongs to the unc-93 family.</text>
</comment>
<name>A0A8S3RRK2_MYTED</name>
<dbReference type="InterPro" id="IPR051951">
    <property type="entry name" value="UNC-93_regulatory"/>
</dbReference>
<gene>
    <name evidence="7" type="ORF">MEDL_25790</name>
</gene>
<evidence type="ECO:0000313" key="7">
    <source>
        <dbReference type="EMBL" id="CAG2211755.1"/>
    </source>
</evidence>
<reference evidence="7" key="1">
    <citation type="submission" date="2021-03" db="EMBL/GenBank/DDBJ databases">
        <authorList>
            <person name="Bekaert M."/>
        </authorList>
    </citation>
    <scope>NUCLEOTIDE SEQUENCE</scope>
</reference>
<keyword evidence="4 6" id="KW-1133">Transmembrane helix</keyword>
<comment type="caution">
    <text evidence="7">The sequence shown here is derived from an EMBL/GenBank/DDBJ whole genome shotgun (WGS) entry which is preliminary data.</text>
</comment>
<protein>
    <submittedName>
        <fullName evidence="7">Uncharacterized protein</fullName>
    </submittedName>
</protein>
<feature type="transmembrane region" description="Helical" evidence="6">
    <location>
        <begin position="17"/>
        <end position="34"/>
    </location>
</feature>
<dbReference type="InterPro" id="IPR010291">
    <property type="entry name" value="Ion_channel_UNC-93"/>
</dbReference>
<dbReference type="SUPFAM" id="SSF103473">
    <property type="entry name" value="MFS general substrate transporter"/>
    <property type="match status" value="1"/>
</dbReference>
<dbReference type="PANTHER" id="PTHR19444:SF13">
    <property type="entry name" value="PROTEIN UNC-93 HOMOLOG A"/>
    <property type="match status" value="1"/>
</dbReference>
<dbReference type="OrthoDB" id="6070575at2759"/>
<accession>A0A8S3RRK2</accession>
<proteinExistence type="inferred from homology"/>
<sequence length="316" mass="35237">MLTTCSLISKLKCYKNLVTLSGGWILMYSSFTSIKDLSSTFNHKDGVGLFGLATFYFGYLLACIFAGSTVRLFDAKVSISCSALFQIPFLISNALPKLYVLLPLSFLGGFTQSILWTASGSYLVWISQTISTNKKNNVNKVFSIFSLVVSCSPILGGISTVLAFSLYGKDRQPHFQKQFNKQMNKTFGIDVLKTLIFNNTSSDDLSDSEVCGPDICFYEDNLPSLAVPRVKIYIILGFYTGCMLVASAMFLFVMDSYIPEKDEQITCKICISVTNIIKILYNTTFVKVFPLIFHYGFQMAFMSGSFFKVGKSAFYK</sequence>
<feature type="transmembrane region" description="Helical" evidence="6">
    <location>
        <begin position="232"/>
        <end position="254"/>
    </location>
</feature>
<comment type="subcellular location">
    <subcellularLocation>
        <location evidence="1">Membrane</location>
        <topology evidence="1">Multi-pass membrane protein</topology>
    </subcellularLocation>
</comment>
<evidence type="ECO:0000256" key="4">
    <source>
        <dbReference type="ARBA" id="ARBA00022989"/>
    </source>
</evidence>
<evidence type="ECO:0000256" key="6">
    <source>
        <dbReference type="SAM" id="Phobius"/>
    </source>
</evidence>
<keyword evidence="5 6" id="KW-0472">Membrane</keyword>
<keyword evidence="3 6" id="KW-0812">Transmembrane</keyword>
<dbReference type="Proteomes" id="UP000683360">
    <property type="component" value="Unassembled WGS sequence"/>
</dbReference>
<dbReference type="PANTHER" id="PTHR19444">
    <property type="entry name" value="UNC-93 RELATED"/>
    <property type="match status" value="1"/>
</dbReference>
<dbReference type="Pfam" id="PF05978">
    <property type="entry name" value="UNC-93"/>
    <property type="match status" value="1"/>
</dbReference>
<evidence type="ECO:0000313" key="8">
    <source>
        <dbReference type="Proteomes" id="UP000683360"/>
    </source>
</evidence>
<dbReference type="EMBL" id="CAJPWZ010001274">
    <property type="protein sequence ID" value="CAG2211755.1"/>
    <property type="molecule type" value="Genomic_DNA"/>
</dbReference>
<evidence type="ECO:0000256" key="3">
    <source>
        <dbReference type="ARBA" id="ARBA00022692"/>
    </source>
</evidence>
<dbReference type="AlphaFoldDB" id="A0A8S3RRK2"/>
<organism evidence="7 8">
    <name type="scientific">Mytilus edulis</name>
    <name type="common">Blue mussel</name>
    <dbReference type="NCBI Taxonomy" id="6550"/>
    <lineage>
        <taxon>Eukaryota</taxon>
        <taxon>Metazoa</taxon>
        <taxon>Spiralia</taxon>
        <taxon>Lophotrochozoa</taxon>
        <taxon>Mollusca</taxon>
        <taxon>Bivalvia</taxon>
        <taxon>Autobranchia</taxon>
        <taxon>Pteriomorphia</taxon>
        <taxon>Mytilida</taxon>
        <taxon>Mytiloidea</taxon>
        <taxon>Mytilidae</taxon>
        <taxon>Mytilinae</taxon>
        <taxon>Mytilus</taxon>
    </lineage>
</organism>
<dbReference type="Gene3D" id="1.20.1250.20">
    <property type="entry name" value="MFS general substrate transporter like domains"/>
    <property type="match status" value="1"/>
</dbReference>
<feature type="transmembrane region" description="Helical" evidence="6">
    <location>
        <begin position="144"/>
        <end position="167"/>
    </location>
</feature>
<dbReference type="GO" id="GO:0016020">
    <property type="term" value="C:membrane"/>
    <property type="evidence" value="ECO:0007669"/>
    <property type="project" value="UniProtKB-SubCell"/>
</dbReference>
<keyword evidence="8" id="KW-1185">Reference proteome</keyword>